<keyword evidence="2" id="KW-0479">Metal-binding</keyword>
<evidence type="ECO:0008006" key="8">
    <source>
        <dbReference type="Google" id="ProtNLM"/>
    </source>
</evidence>
<evidence type="ECO:0000313" key="7">
    <source>
        <dbReference type="Proteomes" id="UP000229056"/>
    </source>
</evidence>
<keyword evidence="2" id="KW-0408">Iron</keyword>
<feature type="binding site" evidence="2">
    <location>
        <position position="102"/>
    </location>
    <ligand>
        <name>Fe cation</name>
        <dbReference type="ChEBI" id="CHEBI:24875"/>
    </ligand>
</feature>
<feature type="binding site" evidence="2">
    <location>
        <position position="104"/>
    </location>
    <ligand>
        <name>Fe cation</name>
        <dbReference type="ChEBI" id="CHEBI:24875"/>
    </ligand>
</feature>
<organism evidence="6 7">
    <name type="scientific">Candidatus Buchananbacteria bacterium CG10_big_fil_rev_8_21_14_0_10_33_19</name>
    <dbReference type="NCBI Taxonomy" id="1974525"/>
    <lineage>
        <taxon>Bacteria</taxon>
        <taxon>Candidatus Buchananiibacteriota</taxon>
    </lineage>
</organism>
<feature type="binding site" evidence="2">
    <location>
        <position position="58"/>
    </location>
    <ligand>
        <name>Fe cation</name>
        <dbReference type="ChEBI" id="CHEBI:24875"/>
    </ligand>
</feature>
<accession>A0A2H0W4W4</accession>
<evidence type="ECO:0000256" key="3">
    <source>
        <dbReference type="RuleBase" id="RU003457"/>
    </source>
</evidence>
<dbReference type="InterPro" id="IPR011051">
    <property type="entry name" value="RmlC_Cupin_sf"/>
</dbReference>
<evidence type="ECO:0000259" key="5">
    <source>
        <dbReference type="Pfam" id="PF17954"/>
    </source>
</evidence>
<protein>
    <recommendedName>
        <fullName evidence="8">Pirin family protein</fullName>
    </recommendedName>
</protein>
<evidence type="ECO:0000259" key="4">
    <source>
        <dbReference type="Pfam" id="PF02678"/>
    </source>
</evidence>
<evidence type="ECO:0000313" key="6">
    <source>
        <dbReference type="EMBL" id="PIS06392.1"/>
    </source>
</evidence>
<name>A0A2H0W4W4_9BACT</name>
<dbReference type="PANTHER" id="PTHR43212:SF3">
    <property type="entry name" value="QUERCETIN 2,3-DIOXYGENASE"/>
    <property type="match status" value="1"/>
</dbReference>
<comment type="similarity">
    <text evidence="1 3">Belongs to the pirin family.</text>
</comment>
<sequence>MKKNIHLADERGGANHGWLKTKFSFSFADYYNPDRMEFGKIRVLNDDIIAPGMGFDTHPHDNMEIITIPLSGELGHKDSTGSEEVLGPGQIQVMSAGSGITHSEYNHSKIEDLKLFQIWIETNKLNAEPRHATQTLNLEKNKLNKIVSGEQNSDTIFIYQDANIWLGEFDTASQISFKINPPRAVFIMVIEGEIKINQDTLNTRDSIEIEAETDIRLNISQKTKILIIDTIL</sequence>
<feature type="binding site" evidence="2">
    <location>
        <position position="60"/>
    </location>
    <ligand>
        <name>Fe cation</name>
        <dbReference type="ChEBI" id="CHEBI:24875"/>
    </ligand>
</feature>
<feature type="domain" description="Pirin N-terminal" evidence="4">
    <location>
        <begin position="11"/>
        <end position="120"/>
    </location>
</feature>
<dbReference type="SUPFAM" id="SSF51182">
    <property type="entry name" value="RmlC-like cupins"/>
    <property type="match status" value="1"/>
</dbReference>
<reference evidence="7" key="1">
    <citation type="submission" date="2017-09" db="EMBL/GenBank/DDBJ databases">
        <title>Depth-based differentiation of microbial function through sediment-hosted aquifers and enrichment of novel symbionts in the deep terrestrial subsurface.</title>
        <authorList>
            <person name="Probst A.J."/>
            <person name="Ladd B."/>
            <person name="Jarett J.K."/>
            <person name="Geller-Mcgrath D.E."/>
            <person name="Sieber C.M.K."/>
            <person name="Emerson J.B."/>
            <person name="Anantharaman K."/>
            <person name="Thomas B.C."/>
            <person name="Malmstrom R."/>
            <person name="Stieglmeier M."/>
            <person name="Klingl A."/>
            <person name="Woyke T."/>
            <person name="Ryan C.M."/>
            <person name="Banfield J.F."/>
        </authorList>
    </citation>
    <scope>NUCLEOTIDE SEQUENCE [LARGE SCALE GENOMIC DNA]</scope>
</reference>
<dbReference type="AlphaFoldDB" id="A0A2H0W4W4"/>
<dbReference type="InterPro" id="IPR041602">
    <property type="entry name" value="Quercetinase_C"/>
</dbReference>
<dbReference type="InterPro" id="IPR003829">
    <property type="entry name" value="Pirin_N_dom"/>
</dbReference>
<proteinExistence type="inferred from homology"/>
<dbReference type="CDD" id="cd02910">
    <property type="entry name" value="cupin_Yhhw_N"/>
    <property type="match status" value="1"/>
</dbReference>
<dbReference type="Pfam" id="PF17954">
    <property type="entry name" value="Pirin_C_2"/>
    <property type="match status" value="1"/>
</dbReference>
<comment type="caution">
    <text evidence="6">The sequence shown here is derived from an EMBL/GenBank/DDBJ whole genome shotgun (WGS) entry which is preliminary data.</text>
</comment>
<dbReference type="Pfam" id="PF02678">
    <property type="entry name" value="Pirin"/>
    <property type="match status" value="1"/>
</dbReference>
<dbReference type="InterPro" id="IPR014710">
    <property type="entry name" value="RmlC-like_jellyroll"/>
</dbReference>
<dbReference type="PANTHER" id="PTHR43212">
    <property type="entry name" value="QUERCETIN 2,3-DIOXYGENASE"/>
    <property type="match status" value="1"/>
</dbReference>
<dbReference type="Gene3D" id="2.60.120.10">
    <property type="entry name" value="Jelly Rolls"/>
    <property type="match status" value="2"/>
</dbReference>
<comment type="cofactor">
    <cofactor evidence="2">
        <name>Fe cation</name>
        <dbReference type="ChEBI" id="CHEBI:24875"/>
    </cofactor>
    <text evidence="2">Binds 1 Fe cation per subunit.</text>
</comment>
<evidence type="ECO:0000256" key="1">
    <source>
        <dbReference type="ARBA" id="ARBA00008416"/>
    </source>
</evidence>
<feature type="domain" description="Quercetin 2,3-dioxygenase C-terminal cupin" evidence="5">
    <location>
        <begin position="146"/>
        <end position="229"/>
    </location>
</feature>
<dbReference type="GO" id="GO:0046872">
    <property type="term" value="F:metal ion binding"/>
    <property type="evidence" value="ECO:0007669"/>
    <property type="project" value="UniProtKB-KW"/>
</dbReference>
<dbReference type="Proteomes" id="UP000229056">
    <property type="component" value="Unassembled WGS sequence"/>
</dbReference>
<dbReference type="PIRSF" id="PIRSF006232">
    <property type="entry name" value="Pirin"/>
    <property type="match status" value="1"/>
</dbReference>
<gene>
    <name evidence="6" type="ORF">COT80_00410</name>
</gene>
<dbReference type="InterPro" id="IPR012093">
    <property type="entry name" value="Pirin"/>
</dbReference>
<evidence type="ECO:0000256" key="2">
    <source>
        <dbReference type="PIRSR" id="PIRSR006232-1"/>
    </source>
</evidence>
<dbReference type="EMBL" id="PEZY01000004">
    <property type="protein sequence ID" value="PIS06392.1"/>
    <property type="molecule type" value="Genomic_DNA"/>
</dbReference>